<feature type="compositionally biased region" description="Low complexity" evidence="1">
    <location>
        <begin position="119"/>
        <end position="129"/>
    </location>
</feature>
<protein>
    <submittedName>
        <fullName evidence="2">Uncharacterized protein</fullName>
    </submittedName>
</protein>
<comment type="caution">
    <text evidence="2">The sequence shown here is derived from an EMBL/GenBank/DDBJ whole genome shotgun (WGS) entry which is preliminary data.</text>
</comment>
<dbReference type="EMBL" id="PPEA01000330">
    <property type="protein sequence ID" value="PQM47480.1"/>
    <property type="molecule type" value="Genomic_DNA"/>
</dbReference>
<gene>
    <name evidence="2" type="ORF">C1Y40_02333</name>
</gene>
<evidence type="ECO:0000313" key="2">
    <source>
        <dbReference type="EMBL" id="PQM47480.1"/>
    </source>
</evidence>
<reference evidence="2 3" key="1">
    <citation type="journal article" date="2017" name="Int. J. Syst. Evol. Microbiol.">
        <title>Mycobacterium talmoniae sp. nov., a slowly growing mycobacterium isolated from human respiratory samples.</title>
        <authorList>
            <person name="Davidson R.M."/>
            <person name="DeGroote M.A."/>
            <person name="Marola J.L."/>
            <person name="Buss S."/>
            <person name="Jones V."/>
            <person name="McNeil M.R."/>
            <person name="Freifeld A.G."/>
            <person name="Elaine Epperson L."/>
            <person name="Hasan N.A."/>
            <person name="Jackson M."/>
            <person name="Iwen P.C."/>
            <person name="Salfinger M."/>
            <person name="Strong M."/>
        </authorList>
    </citation>
    <scope>NUCLEOTIDE SEQUENCE [LARGE SCALE GENOMIC DNA]</scope>
    <source>
        <strain evidence="2 3">ATCC BAA-2683</strain>
    </source>
</reference>
<proteinExistence type="predicted"/>
<dbReference type="AlphaFoldDB" id="A0A2S8BLC7"/>
<evidence type="ECO:0000256" key="1">
    <source>
        <dbReference type="SAM" id="MobiDB-lite"/>
    </source>
</evidence>
<dbReference type="Proteomes" id="UP000238296">
    <property type="component" value="Unassembled WGS sequence"/>
</dbReference>
<evidence type="ECO:0000313" key="3">
    <source>
        <dbReference type="Proteomes" id="UP000238296"/>
    </source>
</evidence>
<feature type="region of interest" description="Disordered" evidence="1">
    <location>
        <begin position="107"/>
        <end position="143"/>
    </location>
</feature>
<sequence>MGELQPRDPGHRPVAARADPRILRLRGRRIPEHRGQRGEIEQLAVRQRVQLVEGGGHLSLGQRRRVGVVVPHDQLPVGVVAAQQLIELQPQLPAVGAQRGRDLVADQLPHAQPGDGARQPRQQPPEGQRVIGGFAQQPPGWGRREPLLHRHVVQQVRLADAVQFGQPGPMPQHLAHGEGVFAVDTELGPVVRDRRVVVDQPPVDQSVDDRGGHALGRREDHGAGVGRPWDLAAAVRPARPHIDDGLTVQIYGQCPTAEAAPGEQGGEAAHRAGEVGIRRTAYAAGQVQVALCKASLPHDFESTCRVRKQN</sequence>
<accession>A0A2S8BLC7</accession>
<feature type="region of interest" description="Disordered" evidence="1">
    <location>
        <begin position="202"/>
        <end position="225"/>
    </location>
</feature>
<feature type="compositionally biased region" description="Basic and acidic residues" evidence="1">
    <location>
        <begin position="207"/>
        <end position="222"/>
    </location>
</feature>
<organism evidence="2 3">
    <name type="scientific">Mycobacterium talmoniae</name>
    <dbReference type="NCBI Taxonomy" id="1858794"/>
    <lineage>
        <taxon>Bacteria</taxon>
        <taxon>Bacillati</taxon>
        <taxon>Actinomycetota</taxon>
        <taxon>Actinomycetes</taxon>
        <taxon>Mycobacteriales</taxon>
        <taxon>Mycobacteriaceae</taxon>
        <taxon>Mycobacterium</taxon>
    </lineage>
</organism>
<name>A0A2S8BLC7_9MYCO</name>